<keyword evidence="5" id="KW-1185">Reference proteome</keyword>
<evidence type="ECO:0000256" key="1">
    <source>
        <dbReference type="ARBA" id="ARBA00022723"/>
    </source>
</evidence>
<proteinExistence type="predicted"/>
<organism evidence="4 5">
    <name type="scientific">Hyphomonas jannaschiana VP2</name>
    <dbReference type="NCBI Taxonomy" id="1280952"/>
    <lineage>
        <taxon>Bacteria</taxon>
        <taxon>Pseudomonadati</taxon>
        <taxon>Pseudomonadota</taxon>
        <taxon>Alphaproteobacteria</taxon>
        <taxon>Hyphomonadales</taxon>
        <taxon>Hyphomonadaceae</taxon>
        <taxon>Hyphomonas</taxon>
    </lineage>
</organism>
<dbReference type="GO" id="GO:0051539">
    <property type="term" value="F:4 iron, 4 sulfur cluster binding"/>
    <property type="evidence" value="ECO:0007669"/>
    <property type="project" value="TreeGrafter"/>
</dbReference>
<evidence type="ECO:0000313" key="4">
    <source>
        <dbReference type="EMBL" id="KCZ86954.1"/>
    </source>
</evidence>
<dbReference type="GO" id="GO:0016226">
    <property type="term" value="P:iron-sulfur cluster assembly"/>
    <property type="evidence" value="ECO:0007669"/>
    <property type="project" value="InterPro"/>
</dbReference>
<dbReference type="InterPro" id="IPR000361">
    <property type="entry name" value="ATAP_core_dom"/>
</dbReference>
<accession>A0A059F8M9</accession>
<dbReference type="PROSITE" id="PS01152">
    <property type="entry name" value="HESB"/>
    <property type="match status" value="1"/>
</dbReference>
<keyword evidence="2" id="KW-0408">Iron</keyword>
<dbReference type="GO" id="GO:0005506">
    <property type="term" value="F:iron ion binding"/>
    <property type="evidence" value="ECO:0007669"/>
    <property type="project" value="TreeGrafter"/>
</dbReference>
<dbReference type="PATRIC" id="fig|1280952.3.peg.2758"/>
<dbReference type="Gene3D" id="2.60.300.12">
    <property type="entry name" value="HesB-like domain"/>
    <property type="match status" value="1"/>
</dbReference>
<reference evidence="4 5" key="1">
    <citation type="journal article" date="2014" name="Antonie Van Leeuwenhoek">
        <title>Hyphomonas beringensis sp. nov. and Hyphomonas chukchiensis sp. nov., isolated from surface seawater of the Bering Sea and Chukchi Sea.</title>
        <authorList>
            <person name="Li C."/>
            <person name="Lai Q."/>
            <person name="Li G."/>
            <person name="Dong C."/>
            <person name="Wang J."/>
            <person name="Liao Y."/>
            <person name="Shao Z."/>
        </authorList>
    </citation>
    <scope>NUCLEOTIDE SEQUENCE [LARGE SCALE GENOMIC DNA]</scope>
    <source>
        <strain evidence="4 5">VP2</strain>
    </source>
</reference>
<name>A0A059F8M9_9PROT</name>
<dbReference type="FunFam" id="2.60.300.12:FF:000006">
    <property type="entry name" value="Iron-sulfur cluster assembly 2 mitochondrial"/>
    <property type="match status" value="1"/>
</dbReference>
<gene>
    <name evidence="4" type="ORF">HJA_13780</name>
</gene>
<dbReference type="NCBIfam" id="NF010147">
    <property type="entry name" value="PRK13623.1"/>
    <property type="match status" value="1"/>
</dbReference>
<feature type="domain" description="Core" evidence="3">
    <location>
        <begin position="9"/>
        <end position="108"/>
    </location>
</feature>
<dbReference type="Proteomes" id="UP000024816">
    <property type="component" value="Unassembled WGS sequence"/>
</dbReference>
<dbReference type="PANTHER" id="PTHR43011:SF1">
    <property type="entry name" value="IRON-SULFUR CLUSTER ASSEMBLY 2 HOMOLOG, MITOCHONDRIAL"/>
    <property type="match status" value="1"/>
</dbReference>
<dbReference type="GO" id="GO:0051537">
    <property type="term" value="F:2 iron, 2 sulfur cluster binding"/>
    <property type="evidence" value="ECO:0007669"/>
    <property type="project" value="TreeGrafter"/>
</dbReference>
<evidence type="ECO:0000256" key="2">
    <source>
        <dbReference type="ARBA" id="ARBA00023004"/>
    </source>
</evidence>
<dbReference type="NCBIfam" id="TIGR00049">
    <property type="entry name" value="iron-sulfur cluster assembly accessory protein"/>
    <property type="match status" value="1"/>
</dbReference>
<dbReference type="SUPFAM" id="SSF89360">
    <property type="entry name" value="HesB-like domain"/>
    <property type="match status" value="1"/>
</dbReference>
<dbReference type="Pfam" id="PF01521">
    <property type="entry name" value="Fe-S_biosyn"/>
    <property type="match status" value="1"/>
</dbReference>
<dbReference type="InterPro" id="IPR016092">
    <property type="entry name" value="ATAP"/>
</dbReference>
<dbReference type="GO" id="GO:1990229">
    <property type="term" value="C:iron-sulfur cluster assembly complex"/>
    <property type="evidence" value="ECO:0007669"/>
    <property type="project" value="UniProtKB-ARBA"/>
</dbReference>
<dbReference type="InterPro" id="IPR035903">
    <property type="entry name" value="HesB-like_dom_sf"/>
</dbReference>
<dbReference type="RefSeq" id="WP_035583336.1">
    <property type="nucleotide sequence ID" value="NZ_ARYJ01000010.1"/>
</dbReference>
<sequence>MSTTIAPDVTLTASAAKRINAILAKQDGADYLRVSVEGGGCSGFSYKFDFASEVNSDDLLVERDGAKVLIDEMSLEFLNGAEIDFSTELIGAAFKINNPNATAACGCGTSFSI</sequence>
<dbReference type="PANTHER" id="PTHR43011">
    <property type="entry name" value="IRON-SULFUR CLUSTER ASSEMBLY 2 HOMOLOG, MITOCHONDRIAL"/>
    <property type="match status" value="1"/>
</dbReference>
<protein>
    <submittedName>
        <fullName evidence="4">Iron-sulfur cluster assembly accessory protein</fullName>
    </submittedName>
</protein>
<dbReference type="AlphaFoldDB" id="A0A059F8M9"/>
<dbReference type="InterPro" id="IPR017870">
    <property type="entry name" value="FeS_cluster_insertion_CS"/>
</dbReference>
<keyword evidence="1" id="KW-0479">Metal-binding</keyword>
<evidence type="ECO:0000313" key="5">
    <source>
        <dbReference type="Proteomes" id="UP000024816"/>
    </source>
</evidence>
<dbReference type="eggNOG" id="COG0316">
    <property type="taxonomic scope" value="Bacteria"/>
</dbReference>
<dbReference type="STRING" id="1280952.HJA_13780"/>
<dbReference type="OrthoDB" id="9801228at2"/>
<comment type="caution">
    <text evidence="4">The sequence shown here is derived from an EMBL/GenBank/DDBJ whole genome shotgun (WGS) entry which is preliminary data.</text>
</comment>
<dbReference type="EMBL" id="ARYJ01000010">
    <property type="protein sequence ID" value="KCZ86954.1"/>
    <property type="molecule type" value="Genomic_DNA"/>
</dbReference>
<evidence type="ECO:0000259" key="3">
    <source>
        <dbReference type="Pfam" id="PF01521"/>
    </source>
</evidence>